<dbReference type="InterPro" id="IPR003594">
    <property type="entry name" value="HATPase_dom"/>
</dbReference>
<dbReference type="SUPFAM" id="SSF55874">
    <property type="entry name" value="ATPase domain of HSP90 chaperone/DNA topoisomerase II/histidine kinase"/>
    <property type="match status" value="1"/>
</dbReference>
<comment type="caution">
    <text evidence="9">The sequence shown here is derived from an EMBL/GenBank/DDBJ whole genome shotgun (WGS) entry which is preliminary data.</text>
</comment>
<feature type="coiled-coil region" evidence="6">
    <location>
        <begin position="135"/>
        <end position="162"/>
    </location>
</feature>
<protein>
    <recommendedName>
        <fullName evidence="2">histidine kinase</fullName>
        <ecNumber evidence="2">2.7.13.3</ecNumber>
    </recommendedName>
</protein>
<sequence length="600" mass="68849">MLFPIMLSYDSKLRFGLIGVGFLSLLIGVSSWISNRNLAQSKDWESHTFGVLSRLESLSSSVKETKIRFLLFLSSGKKEDLEYYKTEKQNLFFKLGELKYITRDNSIQLTVLSELEKVMTKRDELVQKFGYSSRNQEVETKNATLENEIDRLIDKLKEKEVTLLAERSSDSKTKERITDWILFLSITFNILILAVVYRFLKREFDRRIGAEKVLSEKNELMEHTLFEKEKVYKEILMIKSALDCASSNIMIADNDLNVVYTNRSVVNMFQTAKDNIRNQYPHFSPEALLGSCIDIFHVHPEKQRYILSTFTNTHKSSISIGGRQFNLSADPVIDSSGERLGSVVEWLDVTERNLKEFQINQLNKDLEENIQKLEYANKELEAFSYSVSHDLRAPIRGIDGFTKIMLEDYSMVLEPEALRLLNVIATNSKFMGQLIDDLLAFYRVSKLEPKSDSINMKHMVSDSIEIINQEYGSKSPKVQISELPPARGDASMLKQVWLNLISNAFKYSSKSQNPFVEIGFLNGEGNRTYFVKDNGVGFDDQYSHKLFKVFQRLHSSEEFYGTGIGLAIVDRIVQRHGGKVWAEGKMGQGATFYFTIPSKE</sequence>
<accession>A0A2P2D629</accession>
<evidence type="ECO:0000256" key="1">
    <source>
        <dbReference type="ARBA" id="ARBA00000085"/>
    </source>
</evidence>
<dbReference type="RefSeq" id="WP_245915592.1">
    <property type="nucleotide sequence ID" value="NZ_BFAY01000011.1"/>
</dbReference>
<keyword evidence="7" id="KW-0812">Transmembrane</keyword>
<keyword evidence="7" id="KW-1133">Transmembrane helix</keyword>
<feature type="domain" description="Histidine kinase" evidence="8">
    <location>
        <begin position="386"/>
        <end position="600"/>
    </location>
</feature>
<evidence type="ECO:0000256" key="4">
    <source>
        <dbReference type="ARBA" id="ARBA00022679"/>
    </source>
</evidence>
<reference evidence="9 10" key="1">
    <citation type="submission" date="2018-02" db="EMBL/GenBank/DDBJ databases">
        <title>Novel Leptospira species isolated from soil and water in Japan.</title>
        <authorList>
            <person name="Nakao R."/>
            <person name="Masuzawa T."/>
        </authorList>
    </citation>
    <scope>NUCLEOTIDE SEQUENCE [LARGE SCALE GENOMIC DNA]</scope>
    <source>
        <strain evidence="9 10">E8</strain>
    </source>
</reference>
<keyword evidence="6" id="KW-0175">Coiled coil</keyword>
<feature type="transmembrane region" description="Helical" evidence="7">
    <location>
        <begin position="12"/>
        <end position="33"/>
    </location>
</feature>
<evidence type="ECO:0000256" key="7">
    <source>
        <dbReference type="SAM" id="Phobius"/>
    </source>
</evidence>
<evidence type="ECO:0000256" key="2">
    <source>
        <dbReference type="ARBA" id="ARBA00012438"/>
    </source>
</evidence>
<dbReference type="EMBL" id="BFAY01000011">
    <property type="protein sequence ID" value="GBF40093.1"/>
    <property type="molecule type" value="Genomic_DNA"/>
</dbReference>
<organism evidence="9 10">
    <name type="scientific">Leptospira johnsonii</name>
    <dbReference type="NCBI Taxonomy" id="1917820"/>
    <lineage>
        <taxon>Bacteria</taxon>
        <taxon>Pseudomonadati</taxon>
        <taxon>Spirochaetota</taxon>
        <taxon>Spirochaetia</taxon>
        <taxon>Leptospirales</taxon>
        <taxon>Leptospiraceae</taxon>
        <taxon>Leptospira</taxon>
    </lineage>
</organism>
<evidence type="ECO:0000256" key="3">
    <source>
        <dbReference type="ARBA" id="ARBA00022553"/>
    </source>
</evidence>
<dbReference type="CDD" id="cd00082">
    <property type="entry name" value="HisKA"/>
    <property type="match status" value="1"/>
</dbReference>
<dbReference type="InterPro" id="IPR050351">
    <property type="entry name" value="BphY/WalK/GraS-like"/>
</dbReference>
<gene>
    <name evidence="9" type="ORF">LPTSP1_31040</name>
</gene>
<proteinExistence type="predicted"/>
<keyword evidence="4" id="KW-0808">Transferase</keyword>
<evidence type="ECO:0000313" key="9">
    <source>
        <dbReference type="EMBL" id="GBF40093.1"/>
    </source>
</evidence>
<dbReference type="PROSITE" id="PS50109">
    <property type="entry name" value="HIS_KIN"/>
    <property type="match status" value="1"/>
</dbReference>
<dbReference type="InterPro" id="IPR007891">
    <property type="entry name" value="CHASE3"/>
</dbReference>
<dbReference type="PANTHER" id="PTHR42878">
    <property type="entry name" value="TWO-COMPONENT HISTIDINE KINASE"/>
    <property type="match status" value="1"/>
</dbReference>
<keyword evidence="5 9" id="KW-0418">Kinase</keyword>
<dbReference type="GO" id="GO:0030295">
    <property type="term" value="F:protein kinase activator activity"/>
    <property type="evidence" value="ECO:0007669"/>
    <property type="project" value="TreeGrafter"/>
</dbReference>
<dbReference type="FunFam" id="3.30.450.20:FF:000075">
    <property type="entry name" value="Methyl-accepting chemotaxis protein"/>
    <property type="match status" value="1"/>
</dbReference>
<dbReference type="GO" id="GO:0000156">
    <property type="term" value="F:phosphorelay response regulator activity"/>
    <property type="evidence" value="ECO:0007669"/>
    <property type="project" value="TreeGrafter"/>
</dbReference>
<dbReference type="AlphaFoldDB" id="A0A2P2D629"/>
<dbReference type="Pfam" id="PF00512">
    <property type="entry name" value="HisKA"/>
    <property type="match status" value="1"/>
</dbReference>
<dbReference type="FunFam" id="3.30.565.10:FF:000006">
    <property type="entry name" value="Sensor histidine kinase WalK"/>
    <property type="match status" value="1"/>
</dbReference>
<evidence type="ECO:0000259" key="8">
    <source>
        <dbReference type="PROSITE" id="PS50109"/>
    </source>
</evidence>
<dbReference type="PRINTS" id="PR00344">
    <property type="entry name" value="BCTRLSENSOR"/>
</dbReference>
<dbReference type="InterPro" id="IPR036097">
    <property type="entry name" value="HisK_dim/P_sf"/>
</dbReference>
<keyword evidence="3" id="KW-0597">Phosphoprotein</keyword>
<name>A0A2P2D629_9LEPT</name>
<dbReference type="InterPro" id="IPR003661">
    <property type="entry name" value="HisK_dim/P_dom"/>
</dbReference>
<feature type="transmembrane region" description="Helical" evidence="7">
    <location>
        <begin position="180"/>
        <end position="200"/>
    </location>
</feature>
<dbReference type="Gene3D" id="3.30.450.20">
    <property type="entry name" value="PAS domain"/>
    <property type="match status" value="1"/>
</dbReference>
<keyword evidence="10" id="KW-1185">Reference proteome</keyword>
<dbReference type="SMART" id="SM00387">
    <property type="entry name" value="HATPase_c"/>
    <property type="match status" value="1"/>
</dbReference>
<dbReference type="GO" id="GO:0000155">
    <property type="term" value="F:phosphorelay sensor kinase activity"/>
    <property type="evidence" value="ECO:0007669"/>
    <property type="project" value="InterPro"/>
</dbReference>
<dbReference type="Pfam" id="PF02518">
    <property type="entry name" value="HATPase_c"/>
    <property type="match status" value="1"/>
</dbReference>
<keyword evidence="7" id="KW-0472">Membrane</keyword>
<dbReference type="Gene3D" id="3.30.565.10">
    <property type="entry name" value="Histidine kinase-like ATPase, C-terminal domain"/>
    <property type="match status" value="1"/>
</dbReference>
<evidence type="ECO:0000256" key="6">
    <source>
        <dbReference type="SAM" id="Coils"/>
    </source>
</evidence>
<dbReference type="SMART" id="SM00388">
    <property type="entry name" value="HisKA"/>
    <property type="match status" value="1"/>
</dbReference>
<comment type="catalytic activity">
    <reaction evidence="1">
        <text>ATP + protein L-histidine = ADP + protein N-phospho-L-histidine.</text>
        <dbReference type="EC" id="2.7.13.3"/>
    </reaction>
</comment>
<dbReference type="Proteomes" id="UP000245076">
    <property type="component" value="Unassembled WGS sequence"/>
</dbReference>
<dbReference type="GO" id="GO:0007234">
    <property type="term" value="P:osmosensory signaling via phosphorelay pathway"/>
    <property type="evidence" value="ECO:0007669"/>
    <property type="project" value="TreeGrafter"/>
</dbReference>
<dbReference type="InterPro" id="IPR036890">
    <property type="entry name" value="HATPase_C_sf"/>
</dbReference>
<evidence type="ECO:0000256" key="5">
    <source>
        <dbReference type="ARBA" id="ARBA00022777"/>
    </source>
</evidence>
<dbReference type="PANTHER" id="PTHR42878:SF15">
    <property type="entry name" value="BACTERIOPHYTOCHROME"/>
    <property type="match status" value="1"/>
</dbReference>
<dbReference type="InterPro" id="IPR004358">
    <property type="entry name" value="Sig_transdc_His_kin-like_C"/>
</dbReference>
<evidence type="ECO:0000313" key="10">
    <source>
        <dbReference type="Proteomes" id="UP000245076"/>
    </source>
</evidence>
<dbReference type="InterPro" id="IPR005467">
    <property type="entry name" value="His_kinase_dom"/>
</dbReference>
<dbReference type="SUPFAM" id="SSF47384">
    <property type="entry name" value="Homodimeric domain of signal transducing histidine kinase"/>
    <property type="match status" value="1"/>
</dbReference>
<dbReference type="EC" id="2.7.13.3" evidence="2"/>
<dbReference type="Gene3D" id="1.10.287.130">
    <property type="match status" value="1"/>
</dbReference>
<dbReference type="Pfam" id="PF05227">
    <property type="entry name" value="CHASE3"/>
    <property type="match status" value="1"/>
</dbReference>